<evidence type="ECO:0000256" key="3">
    <source>
        <dbReference type="ARBA" id="ARBA00023285"/>
    </source>
</evidence>
<dbReference type="Gene3D" id="1.10.30.40">
    <property type="entry name" value="Ethanolamine ammonia-lyase light chain (EutC), N-terminal domain"/>
    <property type="match status" value="1"/>
</dbReference>
<dbReference type="PANTHER" id="PTHR39330:SF1">
    <property type="entry name" value="ETHANOLAMINE AMMONIA-LYASE SMALL SUBUNIT"/>
    <property type="match status" value="1"/>
</dbReference>
<feature type="binding site" evidence="5">
    <location>
        <position position="203"/>
    </location>
    <ligand>
        <name>adenosylcob(III)alamin</name>
        <dbReference type="ChEBI" id="CHEBI:18408"/>
    </ligand>
</feature>
<dbReference type="Proteomes" id="UP000077734">
    <property type="component" value="Unassembled WGS sequence"/>
</dbReference>
<sequence>MSAPDPWFELRRYTQARIGQGRAGCATPSKAQLEFQLAHALARDAVHQPWQVGAFAEALAAKGWPTLQLATPIHSRQHYLQRPDLGRRLDQASRATLQTLALPAADVALVVSDGLSSTAVEQHGLPLLAAVIAAYAERSLSIGPICLVPNARVAVADEIGALLGAKAAAIIVGERPGLSAADSLGIYLTYAPQPGRTDAERNCLSNIRPPAGMVYSAAAAKLAYLTGQALQRQLSGVGLKDDLNQAVIGTDAGLAWDKP</sequence>
<dbReference type="GO" id="GO:0046336">
    <property type="term" value="P:ethanolamine catabolic process"/>
    <property type="evidence" value="ECO:0007669"/>
    <property type="project" value="UniProtKB-UniRule"/>
</dbReference>
<dbReference type="Pfam" id="PF05985">
    <property type="entry name" value="EutC"/>
    <property type="match status" value="1"/>
</dbReference>
<dbReference type="GO" id="GO:0006520">
    <property type="term" value="P:amino acid metabolic process"/>
    <property type="evidence" value="ECO:0007669"/>
    <property type="project" value="InterPro"/>
</dbReference>
<proteinExistence type="inferred from homology"/>
<dbReference type="RefSeq" id="WP_064026977.1">
    <property type="nucleotide sequence ID" value="NZ_LUUL01000070.1"/>
</dbReference>
<dbReference type="GO" id="GO:0008851">
    <property type="term" value="F:ethanolamine ammonia-lyase activity"/>
    <property type="evidence" value="ECO:0007669"/>
    <property type="project" value="UniProtKB-UniRule"/>
</dbReference>
<dbReference type="PANTHER" id="PTHR39330">
    <property type="entry name" value="ETHANOLAMINE AMMONIA-LYASE LIGHT CHAIN"/>
    <property type="match status" value="1"/>
</dbReference>
<reference evidence="6 7" key="1">
    <citation type="submission" date="2016-03" db="EMBL/GenBank/DDBJ databases">
        <authorList>
            <person name="Heylen K."/>
            <person name="De Vos P."/>
            <person name="Vekeman B."/>
        </authorList>
    </citation>
    <scope>NUCLEOTIDE SEQUENCE [LARGE SCALE GENOMIC DNA]</scope>
    <source>
        <strain evidence="6 7">R-49807</strain>
    </source>
</reference>
<evidence type="ECO:0000256" key="2">
    <source>
        <dbReference type="ARBA" id="ARBA00023239"/>
    </source>
</evidence>
<name>A0AA91DDV4_9GAMM</name>
<dbReference type="InterPro" id="IPR009246">
    <property type="entry name" value="EutC"/>
</dbReference>
<comment type="catalytic activity">
    <reaction evidence="5">
        <text>ethanolamine = acetaldehyde + NH4(+)</text>
        <dbReference type="Rhea" id="RHEA:15313"/>
        <dbReference type="ChEBI" id="CHEBI:15343"/>
        <dbReference type="ChEBI" id="CHEBI:28938"/>
        <dbReference type="ChEBI" id="CHEBI:57603"/>
        <dbReference type="EC" id="4.3.1.7"/>
    </reaction>
</comment>
<comment type="pathway">
    <text evidence="5">Amine and polyamine degradation; ethanolamine degradation.</text>
</comment>
<dbReference type="EMBL" id="LUUL01000070">
    <property type="protein sequence ID" value="OAI26488.1"/>
    <property type="molecule type" value="Genomic_DNA"/>
</dbReference>
<evidence type="ECO:0000313" key="7">
    <source>
        <dbReference type="Proteomes" id="UP000077734"/>
    </source>
</evidence>
<dbReference type="Gene3D" id="3.40.50.11240">
    <property type="entry name" value="Ethanolamine ammonia-lyase light chain (EutC)"/>
    <property type="match status" value="1"/>
</dbReference>
<comment type="subunit">
    <text evidence="5">The basic unit is a heterodimer which dimerizes to form tetramers. The heterotetramers trimerize; 6 large subunits form a core ring with 6 small subunits projecting outwards.</text>
</comment>
<comment type="subcellular location">
    <subcellularLocation>
        <location evidence="5">Bacterial microcompartment</location>
    </subcellularLocation>
</comment>
<keyword evidence="1 5" id="KW-0846">Cobalamin</keyword>
<organism evidence="6 7">
    <name type="scientific">Methylomonas koyamae</name>
    <dbReference type="NCBI Taxonomy" id="702114"/>
    <lineage>
        <taxon>Bacteria</taxon>
        <taxon>Pseudomonadati</taxon>
        <taxon>Pseudomonadota</taxon>
        <taxon>Gammaproteobacteria</taxon>
        <taxon>Methylococcales</taxon>
        <taxon>Methylococcaceae</taxon>
        <taxon>Methylomonas</taxon>
    </lineage>
</organism>
<dbReference type="GO" id="GO:0031419">
    <property type="term" value="F:cobalamin binding"/>
    <property type="evidence" value="ECO:0007669"/>
    <property type="project" value="UniProtKB-UniRule"/>
</dbReference>
<comment type="similarity">
    <text evidence="5">Belongs to the EutC family.</text>
</comment>
<dbReference type="InterPro" id="IPR042255">
    <property type="entry name" value="EutC_N"/>
</dbReference>
<dbReference type="NCBIfam" id="NF003971">
    <property type="entry name" value="PRK05465.1"/>
    <property type="match status" value="1"/>
</dbReference>
<dbReference type="AlphaFoldDB" id="A0AA91DDV4"/>
<evidence type="ECO:0000256" key="5">
    <source>
        <dbReference type="HAMAP-Rule" id="MF_00601"/>
    </source>
</evidence>
<keyword evidence="7" id="KW-1185">Reference proteome</keyword>
<dbReference type="PIRSF" id="PIRSF018982">
    <property type="entry name" value="EutC"/>
    <property type="match status" value="1"/>
</dbReference>
<gene>
    <name evidence="5" type="primary">eutC</name>
    <name evidence="6" type="ORF">A1356_11155</name>
</gene>
<dbReference type="GO" id="GO:0031471">
    <property type="term" value="C:ethanolamine degradation polyhedral organelle"/>
    <property type="evidence" value="ECO:0007669"/>
    <property type="project" value="UniProtKB-UniRule"/>
</dbReference>
<protein>
    <recommendedName>
        <fullName evidence="5">Ethanolamine ammonia-lyase small subunit</fullName>
        <shortName evidence="5">EAL small subunit</shortName>
        <ecNumber evidence="5">4.3.1.7</ecNumber>
    </recommendedName>
</protein>
<dbReference type="GO" id="GO:0009350">
    <property type="term" value="C:ethanolamine ammonia-lyase complex"/>
    <property type="evidence" value="ECO:0007669"/>
    <property type="project" value="UniProtKB-UniRule"/>
</dbReference>
<comment type="function">
    <text evidence="5">Catalyzes the deamination of various vicinal amino-alcohols to oxo compounds. Allows this organism to utilize ethanolamine as the sole source of nitrogen and carbon in the presence of external vitamin B12.</text>
</comment>
<keyword evidence="2 5" id="KW-0456">Lyase</keyword>
<evidence type="ECO:0000313" key="6">
    <source>
        <dbReference type="EMBL" id="OAI26488.1"/>
    </source>
</evidence>
<evidence type="ECO:0000256" key="4">
    <source>
        <dbReference type="ARBA" id="ARBA00024446"/>
    </source>
</evidence>
<comment type="cofactor">
    <cofactor evidence="5">
        <name>adenosylcob(III)alamin</name>
        <dbReference type="ChEBI" id="CHEBI:18408"/>
    </cofactor>
    <text evidence="5">Binds between the large and small subunits.</text>
</comment>
<accession>A0AA91DDV4</accession>
<dbReference type="HAMAP" id="MF_00601">
    <property type="entry name" value="EutC"/>
    <property type="match status" value="1"/>
</dbReference>
<keyword evidence="3 5" id="KW-0170">Cobalt</keyword>
<evidence type="ECO:0000256" key="1">
    <source>
        <dbReference type="ARBA" id="ARBA00022628"/>
    </source>
</evidence>
<feature type="binding site" evidence="5">
    <location>
        <position position="174"/>
    </location>
    <ligand>
        <name>adenosylcob(III)alamin</name>
        <dbReference type="ChEBI" id="CHEBI:18408"/>
    </ligand>
</feature>
<feature type="binding site" evidence="5">
    <location>
        <position position="153"/>
    </location>
    <ligand>
        <name>adenosylcob(III)alamin</name>
        <dbReference type="ChEBI" id="CHEBI:18408"/>
    </ligand>
</feature>
<dbReference type="InterPro" id="IPR042251">
    <property type="entry name" value="EutC_C"/>
</dbReference>
<dbReference type="EC" id="4.3.1.7" evidence="5"/>
<keyword evidence="4 5" id="KW-1283">Bacterial microcompartment</keyword>
<comment type="caution">
    <text evidence="6">The sequence shown here is derived from an EMBL/GenBank/DDBJ whole genome shotgun (WGS) entry which is preliminary data.</text>
</comment>